<dbReference type="PANTHER" id="PTHR46865:SF2">
    <property type="entry name" value="MONOOXYGENASE"/>
    <property type="match status" value="1"/>
</dbReference>
<proteinExistence type="predicted"/>
<dbReference type="AlphaFoldDB" id="A0A1D8G4W9"/>
<dbReference type="InterPro" id="IPR002938">
    <property type="entry name" value="FAD-bd"/>
</dbReference>
<evidence type="ECO:0000259" key="2">
    <source>
        <dbReference type="Pfam" id="PF01494"/>
    </source>
</evidence>
<dbReference type="GO" id="GO:0102099">
    <property type="term" value="F:FAD-dependent urate hydroxylase activity"/>
    <property type="evidence" value="ECO:0007669"/>
    <property type="project" value="UniProtKB-EC"/>
</dbReference>
<reference evidence="3 4" key="1">
    <citation type="submission" date="2016-09" db="EMBL/GenBank/DDBJ databases">
        <title>Streptomyces rubrolavendulae MJM4426 Genome sequencing and assembly.</title>
        <authorList>
            <person name="Kim J.-G."/>
        </authorList>
    </citation>
    <scope>NUCLEOTIDE SEQUENCE [LARGE SCALE GENOMIC DNA]</scope>
    <source>
        <strain evidence="3 4">MJM4426</strain>
    </source>
</reference>
<organism evidence="3 4">
    <name type="scientific">Streptomyces rubrolavendulae</name>
    <dbReference type="NCBI Taxonomy" id="285473"/>
    <lineage>
        <taxon>Bacteria</taxon>
        <taxon>Bacillati</taxon>
        <taxon>Actinomycetota</taxon>
        <taxon>Actinomycetes</taxon>
        <taxon>Kitasatosporales</taxon>
        <taxon>Streptomycetaceae</taxon>
        <taxon>Streptomyces</taxon>
    </lineage>
</organism>
<dbReference type="PATRIC" id="fig|285473.5.peg.3508"/>
<dbReference type="EMBL" id="CP017316">
    <property type="protein sequence ID" value="AOT60478.1"/>
    <property type="molecule type" value="Genomic_DNA"/>
</dbReference>
<dbReference type="STRING" id="285473.A4G23_03353"/>
<dbReference type="Gene3D" id="3.30.9.10">
    <property type="entry name" value="D-Amino Acid Oxidase, subunit A, domain 2"/>
    <property type="match status" value="1"/>
</dbReference>
<evidence type="ECO:0000313" key="3">
    <source>
        <dbReference type="EMBL" id="AOT60478.1"/>
    </source>
</evidence>
<name>A0A1D8G4W9_9ACTN</name>
<dbReference type="RefSeq" id="WP_069977629.1">
    <property type="nucleotide sequence ID" value="NZ_CP017316.1"/>
</dbReference>
<dbReference type="PRINTS" id="PR00420">
    <property type="entry name" value="RNGMNOXGNASE"/>
</dbReference>
<sequence length="380" mass="40921">MQIAQTVLISGAGVAGSALAYWLRRHGYAPTLVERAPAPRSGGQAIDVRGVALDVIDRMGLLEEVRAHRTHMRGMSVLNADGEEVHRSTEYTLSSGRLADPDVELMRDDLVRLLRGGTREGVEYVYGDAVEAIEESAEGVRVAFVNGPDRVFGLVVGADGLHSGVRRLVFGPEEQFNRHLGQYLSVFTAENFLGLEDWQVWLRDGGAGFAAMTVPGNGRLRVAFGFESPRMAGDHRDAEWLRGLVVERAERLRWAEGRKLAAYARKAGDFYCDAMAQVHLDHWSRGRVVLLGDAGYCASPLSGQGTSLALVGAYVLAGELAKAGGDHSAAFARYEGRMRPFVAANQALATEAPGGPASEESMERAKSAIVLDEGGDGRDA</sequence>
<keyword evidence="3" id="KW-0560">Oxidoreductase</keyword>
<protein>
    <submittedName>
        <fullName evidence="3">FAD-dependent urate hydroxylase</fullName>
        <ecNumber evidence="3">1.14.13.113</ecNumber>
    </submittedName>
</protein>
<dbReference type="PANTHER" id="PTHR46865">
    <property type="entry name" value="OXIDOREDUCTASE-RELATED"/>
    <property type="match status" value="1"/>
</dbReference>
<dbReference type="GeneID" id="33065630"/>
<dbReference type="EC" id="1.14.13.113" evidence="3"/>
<feature type="domain" description="FAD-binding" evidence="2">
    <location>
        <begin position="6"/>
        <end position="343"/>
    </location>
</feature>
<dbReference type="Proteomes" id="UP000095349">
    <property type="component" value="Chromosome"/>
</dbReference>
<dbReference type="Gene3D" id="3.50.50.60">
    <property type="entry name" value="FAD/NAD(P)-binding domain"/>
    <property type="match status" value="1"/>
</dbReference>
<dbReference type="SUPFAM" id="SSF51905">
    <property type="entry name" value="FAD/NAD(P)-binding domain"/>
    <property type="match status" value="1"/>
</dbReference>
<dbReference type="Pfam" id="PF01494">
    <property type="entry name" value="FAD_binding_3"/>
    <property type="match status" value="1"/>
</dbReference>
<dbReference type="OrthoDB" id="3356051at2"/>
<evidence type="ECO:0000256" key="1">
    <source>
        <dbReference type="SAM" id="MobiDB-lite"/>
    </source>
</evidence>
<gene>
    <name evidence="3" type="primary">hpxO_2</name>
    <name evidence="3" type="ORF">A4G23_03353</name>
</gene>
<accession>A0A1D8G4W9</accession>
<evidence type="ECO:0000313" key="4">
    <source>
        <dbReference type="Proteomes" id="UP000095349"/>
    </source>
</evidence>
<feature type="region of interest" description="Disordered" evidence="1">
    <location>
        <begin position="351"/>
        <end position="380"/>
    </location>
</feature>
<dbReference type="InterPro" id="IPR051704">
    <property type="entry name" value="FAD_aromatic-hydroxylase"/>
</dbReference>
<keyword evidence="4" id="KW-1185">Reference proteome</keyword>
<dbReference type="GO" id="GO:0071949">
    <property type="term" value="F:FAD binding"/>
    <property type="evidence" value="ECO:0007669"/>
    <property type="project" value="InterPro"/>
</dbReference>
<dbReference type="KEGG" id="srn:A4G23_03353"/>
<dbReference type="InterPro" id="IPR036188">
    <property type="entry name" value="FAD/NAD-bd_sf"/>
</dbReference>